<dbReference type="Gene3D" id="3.40.50.410">
    <property type="entry name" value="von Willebrand factor, type A domain"/>
    <property type="match status" value="1"/>
</dbReference>
<accession>A0A0M0K0Z6</accession>
<keyword evidence="12" id="KW-1185">Reference proteome</keyword>
<keyword evidence="3" id="KW-0723">Serine/threonine-protein kinase</keyword>
<evidence type="ECO:0000256" key="1">
    <source>
        <dbReference type="ARBA" id="ARBA00004613"/>
    </source>
</evidence>
<dbReference type="PANTHER" id="PTHR47763">
    <property type="entry name" value="ALPHA-PROTEIN KINASE VWKA"/>
    <property type="match status" value="1"/>
</dbReference>
<keyword evidence="4" id="KW-0808">Transferase</keyword>
<name>A0A0M0K0Z6_9EUKA</name>
<dbReference type="Gene3D" id="3.20.200.10">
    <property type="entry name" value="MHCK/EF2 kinase"/>
    <property type="match status" value="1"/>
</dbReference>
<dbReference type="InterPro" id="IPR056861">
    <property type="entry name" value="HMCN1-like_VWA"/>
</dbReference>
<dbReference type="CDD" id="cd00198">
    <property type="entry name" value="vWFA"/>
    <property type="match status" value="1"/>
</dbReference>
<gene>
    <name evidence="11" type="ORF">Ctob_015074</name>
</gene>
<dbReference type="Pfam" id="PF02816">
    <property type="entry name" value="Alpha_kinase"/>
    <property type="match status" value="1"/>
</dbReference>
<keyword evidence="2" id="KW-0964">Secreted</keyword>
<proteinExistence type="predicted"/>
<dbReference type="PANTHER" id="PTHR47763:SF4">
    <property type="entry name" value="ALPHA-PROTEIN KINASE VWKA"/>
    <property type="match status" value="1"/>
</dbReference>
<dbReference type="SUPFAM" id="SSF56112">
    <property type="entry name" value="Protein kinase-like (PK-like)"/>
    <property type="match status" value="1"/>
</dbReference>
<evidence type="ECO:0000313" key="11">
    <source>
        <dbReference type="EMBL" id="KOO32551.1"/>
    </source>
</evidence>
<evidence type="ECO:0000256" key="8">
    <source>
        <dbReference type="SAM" id="MobiDB-lite"/>
    </source>
</evidence>
<dbReference type="Pfam" id="PF25106">
    <property type="entry name" value="VWA_4"/>
    <property type="match status" value="1"/>
</dbReference>
<dbReference type="SUPFAM" id="SSF53300">
    <property type="entry name" value="vWA-like"/>
    <property type="match status" value="1"/>
</dbReference>
<protein>
    <submittedName>
        <fullName evidence="11">Mhck ef2 kinase domain family protein</fullName>
    </submittedName>
</protein>
<dbReference type="PROSITE" id="PS51158">
    <property type="entry name" value="ALPHA_KINASE"/>
    <property type="match status" value="1"/>
</dbReference>
<dbReference type="InterPro" id="IPR004166">
    <property type="entry name" value="a-kinase_dom"/>
</dbReference>
<comment type="caution">
    <text evidence="11">The sequence shown here is derived from an EMBL/GenBank/DDBJ whole genome shotgun (WGS) entry which is preliminary data.</text>
</comment>
<dbReference type="EMBL" id="JWZX01001742">
    <property type="protein sequence ID" value="KOO32551.1"/>
    <property type="molecule type" value="Genomic_DNA"/>
</dbReference>
<keyword evidence="5" id="KW-0732">Signal</keyword>
<evidence type="ECO:0000256" key="2">
    <source>
        <dbReference type="ARBA" id="ARBA00022525"/>
    </source>
</evidence>
<feature type="domain" description="VWFA" evidence="9">
    <location>
        <begin position="293"/>
        <end position="490"/>
    </location>
</feature>
<comment type="subcellular location">
    <subcellularLocation>
        <location evidence="1">Secreted</location>
    </subcellularLocation>
</comment>
<dbReference type="AlphaFoldDB" id="A0A0M0K0Z6"/>
<dbReference type="PROSITE" id="PS50234">
    <property type="entry name" value="VWFA"/>
    <property type="match status" value="1"/>
</dbReference>
<evidence type="ECO:0000259" key="10">
    <source>
        <dbReference type="PROSITE" id="PS51158"/>
    </source>
</evidence>
<evidence type="ECO:0000313" key="12">
    <source>
        <dbReference type="Proteomes" id="UP000037460"/>
    </source>
</evidence>
<feature type="region of interest" description="Disordered" evidence="8">
    <location>
        <begin position="818"/>
        <end position="858"/>
    </location>
</feature>
<dbReference type="InterPro" id="IPR052969">
    <property type="entry name" value="Thr-specific_kinase-like"/>
</dbReference>
<keyword evidence="6 11" id="KW-0418">Kinase</keyword>
<keyword evidence="7" id="KW-0175">Coiled coil</keyword>
<feature type="domain" description="Alpha-type protein kinase" evidence="10">
    <location>
        <begin position="563"/>
        <end position="808"/>
    </location>
</feature>
<evidence type="ECO:0000256" key="7">
    <source>
        <dbReference type="SAM" id="Coils"/>
    </source>
</evidence>
<dbReference type="GO" id="GO:0004674">
    <property type="term" value="F:protein serine/threonine kinase activity"/>
    <property type="evidence" value="ECO:0007669"/>
    <property type="project" value="UniProtKB-KW"/>
</dbReference>
<dbReference type="InterPro" id="IPR011009">
    <property type="entry name" value="Kinase-like_dom_sf"/>
</dbReference>
<dbReference type="OrthoDB" id="41717at2759"/>
<dbReference type="Gene3D" id="3.30.200.20">
    <property type="entry name" value="Phosphorylase Kinase, domain 1"/>
    <property type="match status" value="1"/>
</dbReference>
<dbReference type="SMART" id="SM00811">
    <property type="entry name" value="Alpha_kinase"/>
    <property type="match status" value="1"/>
</dbReference>
<sequence>MALVDEALADLIKRNEALMSKLNDGTASRDDHRALDATMTEIERRNTESSALATMTRAELMRRNEALMAKVKAGTATRADTEQLNNTMAAIAAEDQERTAIKLEASTMDTKSLMERNAELMRKLSAGTATRAETTKLEATMAAIEKAKADADAMRTIEARDELIRRNEALMAKVKAGTATRADKEKADLSTLEIKRRKSTEESIAKETEVDELLRRNAALMKTMKEGTATRADREELEAVMRRKEELDKELGETKARETKAKLDAARGELRLTERKTAVRDVMRMIKESERTDLCFMIDATGSMGKHIEAVKTQIVKIATDVQKTNPHLQLRVAITGYRDRVDCPKDTNSPFDFTDSLETFVSNVSSIRADGGGDGCEDVSSGISDVLRFSWSSPTRVLFFIADAPSHGARYHDGCNDNHTSGDHGIPEKLKKLVAMNIDIVFCSINDSITAKMIRVMNSDLGGSPIKTVPLGDPSALTKHATATLRKSMHKTFTASRGRTTKCADAELRAFVLTPAPPAWELLPALDAKLYMNKEVIDIASLKSSGPLETMLVGFGTAVRGLFSSSSGLSASKASGEASCERCQIKVAPEPFNTGNLRLARFGQIMTSGGSGGSSATWQPCVFKDFKSKDAKDHLLERYLEEMEVNSVASALAAEFNRTQRPPANRQIRYVLSSVATVETAKGSRTYFAEPFLEGSFTRFSYNTGPWEEDRLDPWLLRFALWTYEVTGGFLMVADLQGIQSDQGFVLTDPVILSTDLRRFGNTNLGGEMMERCKASAEAHLFTMTGGKFSMARSSPRSGDFLSLLEAAEKRDEAVTAILSSKEPLRSRGSPVSSSPPSPKSVTHALSFMPPPPPRKK</sequence>
<dbReference type="InterPro" id="IPR002035">
    <property type="entry name" value="VWF_A"/>
</dbReference>
<organism evidence="11 12">
    <name type="scientific">Chrysochromulina tobinii</name>
    <dbReference type="NCBI Taxonomy" id="1460289"/>
    <lineage>
        <taxon>Eukaryota</taxon>
        <taxon>Haptista</taxon>
        <taxon>Haptophyta</taxon>
        <taxon>Prymnesiophyceae</taxon>
        <taxon>Prymnesiales</taxon>
        <taxon>Chrysochromulinaceae</taxon>
        <taxon>Chrysochromulina</taxon>
    </lineage>
</organism>
<evidence type="ECO:0000256" key="5">
    <source>
        <dbReference type="ARBA" id="ARBA00022729"/>
    </source>
</evidence>
<dbReference type="InterPro" id="IPR036465">
    <property type="entry name" value="vWFA_dom_sf"/>
</dbReference>
<evidence type="ECO:0000256" key="6">
    <source>
        <dbReference type="ARBA" id="ARBA00022777"/>
    </source>
</evidence>
<evidence type="ECO:0000256" key="4">
    <source>
        <dbReference type="ARBA" id="ARBA00022679"/>
    </source>
</evidence>
<evidence type="ECO:0000259" key="9">
    <source>
        <dbReference type="PROSITE" id="PS50234"/>
    </source>
</evidence>
<dbReference type="Proteomes" id="UP000037460">
    <property type="component" value="Unassembled WGS sequence"/>
</dbReference>
<feature type="coiled-coil region" evidence="7">
    <location>
        <begin position="230"/>
        <end position="276"/>
    </location>
</feature>
<reference evidence="12" key="1">
    <citation type="journal article" date="2015" name="PLoS Genet.">
        <title>Genome Sequence and Transcriptome Analyses of Chrysochromulina tobin: Metabolic Tools for Enhanced Algal Fitness in the Prominent Order Prymnesiales (Haptophyceae).</title>
        <authorList>
            <person name="Hovde B.T."/>
            <person name="Deodato C.R."/>
            <person name="Hunsperger H.M."/>
            <person name="Ryken S.A."/>
            <person name="Yost W."/>
            <person name="Jha R.K."/>
            <person name="Patterson J."/>
            <person name="Monnat R.J. Jr."/>
            <person name="Barlow S.B."/>
            <person name="Starkenburg S.R."/>
            <person name="Cattolico R.A."/>
        </authorList>
    </citation>
    <scope>NUCLEOTIDE SEQUENCE</scope>
    <source>
        <strain evidence="12">CCMP291</strain>
    </source>
</reference>
<dbReference type="GO" id="GO:0005524">
    <property type="term" value="F:ATP binding"/>
    <property type="evidence" value="ECO:0007669"/>
    <property type="project" value="InterPro"/>
</dbReference>
<evidence type="ECO:0000256" key="3">
    <source>
        <dbReference type="ARBA" id="ARBA00022527"/>
    </source>
</evidence>